<dbReference type="AlphaFoldDB" id="A0AB34FG79"/>
<dbReference type="EMBL" id="JAQHRD010000012">
    <property type="protein sequence ID" value="KAJ6437411.1"/>
    <property type="molecule type" value="Genomic_DNA"/>
</dbReference>
<gene>
    <name evidence="1" type="ORF">O9K51_09967</name>
</gene>
<evidence type="ECO:0000313" key="1">
    <source>
        <dbReference type="EMBL" id="KAJ6437411.1"/>
    </source>
</evidence>
<dbReference type="Proteomes" id="UP001163105">
    <property type="component" value="Unassembled WGS sequence"/>
</dbReference>
<accession>A0AB34FG79</accession>
<reference evidence="1" key="1">
    <citation type="submission" date="2023-01" db="EMBL/GenBank/DDBJ databases">
        <title>The growth and conidiation of Purpureocillium lavendulum are regulated by nitrogen source and histone H3K14 acetylation.</title>
        <authorList>
            <person name="Tang P."/>
            <person name="Han J."/>
            <person name="Zhang C."/>
            <person name="Tang P."/>
            <person name="Qi F."/>
            <person name="Zhang K."/>
            <person name="Liang L."/>
        </authorList>
    </citation>
    <scope>NUCLEOTIDE SEQUENCE</scope>
    <source>
        <strain evidence="1">YMF1.00683</strain>
    </source>
</reference>
<sequence>MKTGRKARSRGYNDPLTAVSNEVGLAVAMEKQARKVFAGTPLNTASEISGSSQGLFLTRLAAERGGKKLQSRVFPNIALMDA</sequence>
<organism evidence="1 2">
    <name type="scientific">Purpureocillium lavendulum</name>
    <dbReference type="NCBI Taxonomy" id="1247861"/>
    <lineage>
        <taxon>Eukaryota</taxon>
        <taxon>Fungi</taxon>
        <taxon>Dikarya</taxon>
        <taxon>Ascomycota</taxon>
        <taxon>Pezizomycotina</taxon>
        <taxon>Sordariomycetes</taxon>
        <taxon>Hypocreomycetidae</taxon>
        <taxon>Hypocreales</taxon>
        <taxon>Ophiocordycipitaceae</taxon>
        <taxon>Purpureocillium</taxon>
    </lineage>
</organism>
<comment type="caution">
    <text evidence="1">The sequence shown here is derived from an EMBL/GenBank/DDBJ whole genome shotgun (WGS) entry which is preliminary data.</text>
</comment>
<evidence type="ECO:0000313" key="2">
    <source>
        <dbReference type="Proteomes" id="UP001163105"/>
    </source>
</evidence>
<protein>
    <submittedName>
        <fullName evidence="1">Uncharacterized protein</fullName>
    </submittedName>
</protein>
<proteinExistence type="predicted"/>
<keyword evidence="2" id="KW-1185">Reference proteome</keyword>
<name>A0AB34FG79_9HYPO</name>